<evidence type="ECO:0000313" key="14">
    <source>
        <dbReference type="Proteomes" id="UP000036196"/>
    </source>
</evidence>
<dbReference type="Gene3D" id="3.30.110.120">
    <property type="match status" value="1"/>
</dbReference>
<evidence type="ECO:0000256" key="5">
    <source>
        <dbReference type="ARBA" id="ARBA00022771"/>
    </source>
</evidence>
<evidence type="ECO:0000256" key="10">
    <source>
        <dbReference type="PROSITE-ProRule" id="PRU00520"/>
    </source>
</evidence>
<dbReference type="GO" id="GO:0016874">
    <property type="term" value="F:ligase activity"/>
    <property type="evidence" value="ECO:0007669"/>
    <property type="project" value="UniProtKB-UniRule"/>
</dbReference>
<dbReference type="STRING" id="61647.LG71_09755"/>
<dbReference type="InterPro" id="IPR001792">
    <property type="entry name" value="Acylphosphatase-like_dom"/>
</dbReference>
<dbReference type="Pfam" id="PF01300">
    <property type="entry name" value="Sua5_yciO_yrdC"/>
    <property type="match status" value="1"/>
</dbReference>
<dbReference type="SUPFAM" id="SSF55821">
    <property type="entry name" value="YrdC/RibB"/>
    <property type="match status" value="1"/>
</dbReference>
<keyword evidence="6" id="KW-0862">Zinc</keyword>
<evidence type="ECO:0000256" key="8">
    <source>
        <dbReference type="ARBA" id="ARBA00072168"/>
    </source>
</evidence>
<evidence type="ECO:0000256" key="4">
    <source>
        <dbReference type="ARBA" id="ARBA00022723"/>
    </source>
</evidence>
<protein>
    <recommendedName>
        <fullName evidence="8 9">Carbamoyltransferase HypF</fullName>
        <ecNumber evidence="9">6.2.-.-</ecNumber>
    </recommendedName>
</protein>
<dbReference type="eggNOG" id="COG0068">
    <property type="taxonomic scope" value="Bacteria"/>
</dbReference>
<feature type="active site" evidence="10">
    <location>
        <position position="38"/>
    </location>
</feature>
<comment type="pathway">
    <text evidence="1 9">Protein modification; [NiFe] hydrogenase maturation.</text>
</comment>
<comment type="caution">
    <text evidence="13">The sequence shown here is derived from an EMBL/GenBank/DDBJ whole genome shotgun (WGS) entry which is preliminary data.</text>
</comment>
<name>A0A0J5LZP0_PLUGE</name>
<dbReference type="GO" id="GO:0003725">
    <property type="term" value="F:double-stranded RNA binding"/>
    <property type="evidence" value="ECO:0007669"/>
    <property type="project" value="InterPro"/>
</dbReference>
<keyword evidence="3" id="KW-0436">Ligase</keyword>
<dbReference type="InterPro" id="IPR051060">
    <property type="entry name" value="Carbamoyltrans_HypF-like"/>
</dbReference>
<dbReference type="AlphaFoldDB" id="A0A0J5LZP0"/>
<dbReference type="UniPathway" id="UPA00335"/>
<dbReference type="InterPro" id="IPR043129">
    <property type="entry name" value="ATPase_NBD"/>
</dbReference>
<comment type="catalytic activity">
    <reaction evidence="10">
        <text>an acyl phosphate + H2O = a carboxylate + phosphate + H(+)</text>
        <dbReference type="Rhea" id="RHEA:14965"/>
        <dbReference type="ChEBI" id="CHEBI:15377"/>
        <dbReference type="ChEBI" id="CHEBI:15378"/>
        <dbReference type="ChEBI" id="CHEBI:29067"/>
        <dbReference type="ChEBI" id="CHEBI:43474"/>
        <dbReference type="ChEBI" id="CHEBI:59918"/>
        <dbReference type="EC" id="3.6.1.7"/>
    </reaction>
</comment>
<dbReference type="NCBIfam" id="TIGR00143">
    <property type="entry name" value="hypF"/>
    <property type="match status" value="1"/>
</dbReference>
<dbReference type="Gene3D" id="3.30.420.40">
    <property type="match status" value="1"/>
</dbReference>
<dbReference type="Proteomes" id="UP000036196">
    <property type="component" value="Unassembled WGS sequence"/>
</dbReference>
<feature type="domain" description="Acylphosphatase-like" evidence="11">
    <location>
        <begin position="5"/>
        <end position="89"/>
    </location>
</feature>
<sequence>MKHNGTAIRIRGRVQGVGFRPFVWQLAGELGRTGDVSNDAEGVLVHLVGDEAGFIARLRERCPPLARIDDVVADPWQWQTLPEGFSILPSGAGSMSTQIVPDAATCPACLAEMNDPGNRRFRYPFINCTHCGPRFTIINAMPYDRPFTVMAAFPLCPACEQEYRSPRDRRFHAQPVACADCGPLLSWQQGEEILHRDEALAAACASLARGEIVAVKGLGGFHLACDAGNAQAVARLRRRKRRPAKPLAVMLSDADGLPEAARKLLATPAAPIVLVDKPRLNGTCDEVAPGLGEVGVLLPSNPVQHLLLQSLRRPLVMTSGNLNGCPPAITNAQALAELSDIADGFLLHNRDIVQRMDDSVLQQGGAMLRRARGFVPDALELPPGFDDVPPILCLGADMKNTFCLARGRQAVLSQHLGDLQQPGVEAQWRQALTLMQNIYDFQPARLAVDAHPGYRTTAWASDMALPQARVLHHHAHAAACMAEHGWPLNGGDVIALILDGIGMGADGALWGGECLRVNYAECEHLGGLPAVALPGGDLAARQPWRNLLAQGLAFIPDWQALAPLREQPNIQALARAVGRGINAPLASSCGRLFDAVACALGCAPQVLSYEGEAACRLEALARGCGELAHPLTMPPLGNTLDLAAFWRTWLRWNAPAAEKAWAFHDALACGLGQLMRRCARARGITTLAFGGGVLHNRLLRKRLAAHLGDFQLLFPHRLPAGDGGISFGQAAVAAARYLQQRNETC</sequence>
<keyword evidence="5" id="KW-0863">Zinc-finger</keyword>
<comment type="similarity">
    <text evidence="2 9">Belongs to the carbamoyltransferase HypF family.</text>
</comment>
<dbReference type="InterPro" id="IPR017945">
    <property type="entry name" value="DHBP_synth_RibB-like_a/b_dom"/>
</dbReference>
<evidence type="ECO:0000313" key="13">
    <source>
        <dbReference type="EMBL" id="KMK15388.1"/>
    </source>
</evidence>
<dbReference type="Gene3D" id="3.30.70.100">
    <property type="match status" value="1"/>
</dbReference>
<dbReference type="EMBL" id="LDZF01000004">
    <property type="protein sequence ID" value="KMK15388.1"/>
    <property type="molecule type" value="Genomic_DNA"/>
</dbReference>
<dbReference type="PANTHER" id="PTHR42959">
    <property type="entry name" value="CARBAMOYLTRANSFERASE"/>
    <property type="match status" value="1"/>
</dbReference>
<dbReference type="GO" id="GO:0003998">
    <property type="term" value="F:acylphosphatase activity"/>
    <property type="evidence" value="ECO:0007669"/>
    <property type="project" value="UniProtKB-EC"/>
</dbReference>
<dbReference type="Pfam" id="PF22521">
    <property type="entry name" value="HypF_C_2"/>
    <property type="match status" value="1"/>
</dbReference>
<dbReference type="SUPFAM" id="SSF54975">
    <property type="entry name" value="Acylphosphatase/BLUF domain-like"/>
    <property type="match status" value="1"/>
</dbReference>
<comment type="function">
    <text evidence="9">Involved in the maturation of [NiFe] hydrogenases. Along with HypE, it catalyzes the synthesis of the CN ligands of the active site iron of [NiFe]-hydrogenases. HypF functions as a carbamoyl transferase using carbamoylphosphate as a substrate and transferring the carboxamido moiety in an ATP-dependent reaction to the thiolate of the C-terminal cysteine of HypE yielding a protein-S-carboxamide.</text>
</comment>
<dbReference type="InterPro" id="IPR055128">
    <property type="entry name" value="HypF_C_2"/>
</dbReference>
<evidence type="ECO:0000259" key="11">
    <source>
        <dbReference type="PROSITE" id="PS51160"/>
    </source>
</evidence>
<dbReference type="Pfam" id="PF17788">
    <property type="entry name" value="HypF_C"/>
    <property type="match status" value="1"/>
</dbReference>
<dbReference type="SUPFAM" id="SSF53067">
    <property type="entry name" value="Actin-like ATPase domain"/>
    <property type="match status" value="1"/>
</dbReference>
<dbReference type="InterPro" id="IPR036046">
    <property type="entry name" value="Acylphosphatase-like_dom_sf"/>
</dbReference>
<evidence type="ECO:0000256" key="9">
    <source>
        <dbReference type="PIRNR" id="PIRNR006256"/>
    </source>
</evidence>
<evidence type="ECO:0000259" key="12">
    <source>
        <dbReference type="PROSITE" id="PS51163"/>
    </source>
</evidence>
<dbReference type="Gene3D" id="3.30.420.360">
    <property type="match status" value="1"/>
</dbReference>
<dbReference type="Pfam" id="PF00708">
    <property type="entry name" value="Acylphosphatase"/>
    <property type="match status" value="1"/>
</dbReference>
<keyword evidence="4" id="KW-0479">Metal-binding</keyword>
<dbReference type="InterPro" id="IPR004421">
    <property type="entry name" value="Carbamoyltransferase_HypF"/>
</dbReference>
<evidence type="ECO:0000256" key="2">
    <source>
        <dbReference type="ARBA" id="ARBA00008097"/>
    </source>
</evidence>
<proteinExistence type="inferred from homology"/>
<dbReference type="PATRIC" id="fig|61647.15.peg.3900"/>
<dbReference type="GO" id="GO:0008270">
    <property type="term" value="F:zinc ion binding"/>
    <property type="evidence" value="ECO:0007669"/>
    <property type="project" value="UniProtKB-KW"/>
</dbReference>
<feature type="active site" evidence="10">
    <location>
        <position position="20"/>
    </location>
</feature>
<dbReference type="RefSeq" id="WP_048278388.1">
    <property type="nucleotide sequence ID" value="NZ_LDZF01000004.1"/>
</dbReference>
<dbReference type="GO" id="GO:0016743">
    <property type="term" value="F:carboxyl- or carbamoyltransferase activity"/>
    <property type="evidence" value="ECO:0007669"/>
    <property type="project" value="UniProtKB-UniRule"/>
</dbReference>
<gene>
    <name evidence="13" type="ORF">ABW06_05270</name>
</gene>
<evidence type="ECO:0000256" key="3">
    <source>
        <dbReference type="ARBA" id="ARBA00022598"/>
    </source>
</evidence>
<accession>A0A0J5LZP0</accession>
<dbReference type="InterPro" id="IPR041440">
    <property type="entry name" value="HypF_C"/>
</dbReference>
<organism evidence="13 14">
    <name type="scientific">Pluralibacter gergoviae</name>
    <name type="common">Enterobacter gergoviae</name>
    <dbReference type="NCBI Taxonomy" id="61647"/>
    <lineage>
        <taxon>Bacteria</taxon>
        <taxon>Pseudomonadati</taxon>
        <taxon>Pseudomonadota</taxon>
        <taxon>Gammaproteobacteria</taxon>
        <taxon>Enterobacterales</taxon>
        <taxon>Enterobacteriaceae</taxon>
        <taxon>Pluralibacter</taxon>
    </lineage>
</organism>
<dbReference type="InterPro" id="IPR011125">
    <property type="entry name" value="Znf_HypF"/>
</dbReference>
<dbReference type="InterPro" id="IPR006070">
    <property type="entry name" value="Sua5-like_dom"/>
</dbReference>
<dbReference type="EC" id="6.2.-.-" evidence="9"/>
<keyword evidence="10" id="KW-0378">Hydrolase</keyword>
<comment type="catalytic activity">
    <reaction evidence="7 9">
        <text>C-terminal L-cysteinyl-[HypE protein] + carbamoyl phosphate + ATP + H2O = C-terminal S-carboxamide-L-cysteinyl-[HypE protein] + AMP + phosphate + diphosphate + H(+)</text>
        <dbReference type="Rhea" id="RHEA:55636"/>
        <dbReference type="Rhea" id="RHEA-COMP:14247"/>
        <dbReference type="Rhea" id="RHEA-COMP:14392"/>
        <dbReference type="ChEBI" id="CHEBI:15377"/>
        <dbReference type="ChEBI" id="CHEBI:15378"/>
        <dbReference type="ChEBI" id="CHEBI:30616"/>
        <dbReference type="ChEBI" id="CHEBI:33019"/>
        <dbReference type="ChEBI" id="CHEBI:43474"/>
        <dbReference type="ChEBI" id="CHEBI:58228"/>
        <dbReference type="ChEBI" id="CHEBI:76913"/>
        <dbReference type="ChEBI" id="CHEBI:139126"/>
        <dbReference type="ChEBI" id="CHEBI:456215"/>
    </reaction>
</comment>
<dbReference type="Pfam" id="PF07503">
    <property type="entry name" value="zf-HYPF"/>
    <property type="match status" value="2"/>
</dbReference>
<dbReference type="PROSITE" id="PS00150">
    <property type="entry name" value="ACYLPHOSPHATASE_1"/>
    <property type="match status" value="1"/>
</dbReference>
<keyword evidence="14" id="KW-1185">Reference proteome</keyword>
<evidence type="ECO:0000256" key="6">
    <source>
        <dbReference type="ARBA" id="ARBA00022833"/>
    </source>
</evidence>
<evidence type="ECO:0000256" key="1">
    <source>
        <dbReference type="ARBA" id="ARBA00004711"/>
    </source>
</evidence>
<dbReference type="PIRSF" id="PIRSF006256">
    <property type="entry name" value="CMPcnvr_hdrg_mat"/>
    <property type="match status" value="1"/>
</dbReference>
<dbReference type="PROSITE" id="PS51160">
    <property type="entry name" value="ACYLPHOSPHATASE_3"/>
    <property type="match status" value="1"/>
</dbReference>
<dbReference type="PANTHER" id="PTHR42959:SF1">
    <property type="entry name" value="CARBAMOYLTRANSFERASE HYPF"/>
    <property type="match status" value="1"/>
</dbReference>
<dbReference type="FunFam" id="3.30.420.40:FF:000124">
    <property type="entry name" value="Carbamoyltransferase HypF"/>
    <property type="match status" value="1"/>
</dbReference>
<evidence type="ECO:0000256" key="7">
    <source>
        <dbReference type="ARBA" id="ARBA00048220"/>
    </source>
</evidence>
<reference evidence="13 14" key="1">
    <citation type="submission" date="2015-05" db="EMBL/GenBank/DDBJ databases">
        <title>Genome sequences of Pluralibacter gergoviae.</title>
        <authorList>
            <person name="Greninger A.L."/>
            <person name="Miller S."/>
        </authorList>
    </citation>
    <scope>NUCLEOTIDE SEQUENCE [LARGE SCALE GENOMIC DNA]</scope>
    <source>
        <strain evidence="13 14">JS81F13</strain>
    </source>
</reference>
<dbReference type="Gene3D" id="3.90.870.30">
    <property type="match status" value="1"/>
</dbReference>
<feature type="domain" description="YrdC-like" evidence="12">
    <location>
        <begin position="197"/>
        <end position="373"/>
    </location>
</feature>
<dbReference type="InterPro" id="IPR017968">
    <property type="entry name" value="Acylphosphatase_CS"/>
</dbReference>
<dbReference type="GO" id="GO:0051604">
    <property type="term" value="P:protein maturation"/>
    <property type="evidence" value="ECO:0007669"/>
    <property type="project" value="TreeGrafter"/>
</dbReference>
<dbReference type="PROSITE" id="PS51163">
    <property type="entry name" value="YRDC"/>
    <property type="match status" value="1"/>
</dbReference>